<dbReference type="EMBL" id="JBDJPC010000010">
    <property type="protein sequence ID" value="KAL1490354.1"/>
    <property type="molecule type" value="Genomic_DNA"/>
</dbReference>
<dbReference type="PANTHER" id="PTHR24403:SF67">
    <property type="entry name" value="FI01116P-RELATED"/>
    <property type="match status" value="1"/>
</dbReference>
<dbReference type="InterPro" id="IPR050688">
    <property type="entry name" value="Zinc_finger/UBP_domain"/>
</dbReference>
<name>A0ABD1E9F2_HYPHA</name>
<evidence type="ECO:0000313" key="9">
    <source>
        <dbReference type="Proteomes" id="UP001566132"/>
    </source>
</evidence>
<evidence type="ECO:0000259" key="7">
    <source>
        <dbReference type="PROSITE" id="PS50157"/>
    </source>
</evidence>
<dbReference type="PROSITE" id="PS50157">
    <property type="entry name" value="ZINC_FINGER_C2H2_2"/>
    <property type="match status" value="2"/>
</dbReference>
<dbReference type="InterPro" id="IPR013087">
    <property type="entry name" value="Znf_C2H2_type"/>
</dbReference>
<dbReference type="AlphaFoldDB" id="A0ABD1E9F2"/>
<dbReference type="SUPFAM" id="SSF57667">
    <property type="entry name" value="beta-beta-alpha zinc fingers"/>
    <property type="match status" value="2"/>
</dbReference>
<protein>
    <recommendedName>
        <fullName evidence="7">C2H2-type domain-containing protein</fullName>
    </recommendedName>
</protein>
<organism evidence="8 9">
    <name type="scientific">Hypothenemus hampei</name>
    <name type="common">Coffee berry borer</name>
    <dbReference type="NCBI Taxonomy" id="57062"/>
    <lineage>
        <taxon>Eukaryota</taxon>
        <taxon>Metazoa</taxon>
        <taxon>Ecdysozoa</taxon>
        <taxon>Arthropoda</taxon>
        <taxon>Hexapoda</taxon>
        <taxon>Insecta</taxon>
        <taxon>Pterygota</taxon>
        <taxon>Neoptera</taxon>
        <taxon>Endopterygota</taxon>
        <taxon>Coleoptera</taxon>
        <taxon>Polyphaga</taxon>
        <taxon>Cucujiformia</taxon>
        <taxon>Curculionidae</taxon>
        <taxon>Scolytinae</taxon>
        <taxon>Hypothenemus</taxon>
    </lineage>
</organism>
<keyword evidence="1" id="KW-0479">Metal-binding</keyword>
<feature type="compositionally biased region" description="Acidic residues" evidence="6">
    <location>
        <begin position="68"/>
        <end position="89"/>
    </location>
</feature>
<gene>
    <name evidence="8" type="ORF">ABEB36_013065</name>
</gene>
<dbReference type="SMART" id="SM00355">
    <property type="entry name" value="ZnF_C2H2"/>
    <property type="match status" value="7"/>
</dbReference>
<feature type="region of interest" description="Disordered" evidence="6">
    <location>
        <begin position="1"/>
        <end position="37"/>
    </location>
</feature>
<feature type="region of interest" description="Disordered" evidence="6">
    <location>
        <begin position="356"/>
        <end position="379"/>
    </location>
</feature>
<feature type="domain" description="C2H2-type" evidence="7">
    <location>
        <begin position="141"/>
        <end position="168"/>
    </location>
</feature>
<evidence type="ECO:0000256" key="4">
    <source>
        <dbReference type="ARBA" id="ARBA00022833"/>
    </source>
</evidence>
<dbReference type="Proteomes" id="UP001566132">
    <property type="component" value="Unassembled WGS sequence"/>
</dbReference>
<dbReference type="Gene3D" id="3.30.160.60">
    <property type="entry name" value="Classic Zinc Finger"/>
    <property type="match status" value="3"/>
</dbReference>
<evidence type="ECO:0000313" key="8">
    <source>
        <dbReference type="EMBL" id="KAL1490354.1"/>
    </source>
</evidence>
<feature type="compositionally biased region" description="Low complexity" evidence="6">
    <location>
        <begin position="90"/>
        <end position="99"/>
    </location>
</feature>
<comment type="caution">
    <text evidence="8">The sequence shown here is derived from an EMBL/GenBank/DDBJ whole genome shotgun (WGS) entry which is preliminary data.</text>
</comment>
<feature type="region of interest" description="Disordered" evidence="6">
    <location>
        <begin position="67"/>
        <end position="104"/>
    </location>
</feature>
<dbReference type="InterPro" id="IPR036236">
    <property type="entry name" value="Znf_C2H2_sf"/>
</dbReference>
<evidence type="ECO:0000256" key="3">
    <source>
        <dbReference type="ARBA" id="ARBA00022771"/>
    </source>
</evidence>
<feature type="compositionally biased region" description="Basic and acidic residues" evidence="6">
    <location>
        <begin position="1"/>
        <end position="13"/>
    </location>
</feature>
<dbReference type="PANTHER" id="PTHR24403">
    <property type="entry name" value="ZINC FINGER PROTEIN"/>
    <property type="match status" value="1"/>
</dbReference>
<feature type="domain" description="C2H2-type" evidence="7">
    <location>
        <begin position="203"/>
        <end position="230"/>
    </location>
</feature>
<evidence type="ECO:0000256" key="5">
    <source>
        <dbReference type="PROSITE-ProRule" id="PRU00042"/>
    </source>
</evidence>
<feature type="compositionally biased region" description="Acidic residues" evidence="6">
    <location>
        <begin position="14"/>
        <end position="37"/>
    </location>
</feature>
<evidence type="ECO:0000256" key="2">
    <source>
        <dbReference type="ARBA" id="ARBA00022737"/>
    </source>
</evidence>
<sequence>MSIEKKFLRTTEEERSEEEIGNNEEDEKYEEAEDCDEEEEAYSCKYCEYVAPTVEDLDDHIITHDEAITEDSENSESEVLFEEGSENSEEVQSASEESSPVNYDADDSRFILGYEPPGRKPKQRLPAFYSEFVDKPDKRVFVCPFCGYQTMKKTDLNRHLKGHQEPVELPLYICSECPYTTRRKYDMPKHLLTHCKNGTVPMYSCNDCSYITKRKGDLVKHMLCHGKPNTVHHCTQCPYTSKRQGDLKKHIASHENDSNKERVLNCSECGYTSKRLNDLHKHVVLHCDRTVKGAFKCPKCDYASLASSPFARHVLSNCKLRDMAVSIFPKENSMQEYIVLDEEELHLYDMEKEELKVDGSRKRGNDGKEDNNFGNEEKRVRYNDVQDNKVVVVTGYEENEG</sequence>
<proteinExistence type="predicted"/>
<accession>A0ABD1E9F2</accession>
<reference evidence="8 9" key="1">
    <citation type="submission" date="2024-05" db="EMBL/GenBank/DDBJ databases">
        <title>Genetic variation in Jamaican populations of the coffee berry borer (Hypothenemus hampei).</title>
        <authorList>
            <person name="Errbii M."/>
            <person name="Myrie A."/>
        </authorList>
    </citation>
    <scope>NUCLEOTIDE SEQUENCE [LARGE SCALE GENOMIC DNA]</scope>
    <source>
        <strain evidence="8">JA-Hopewell-2020-01-JO</strain>
        <tissue evidence="8">Whole body</tissue>
    </source>
</reference>
<keyword evidence="9" id="KW-1185">Reference proteome</keyword>
<keyword evidence="3 5" id="KW-0863">Zinc-finger</keyword>
<keyword evidence="4" id="KW-0862">Zinc</keyword>
<dbReference type="GO" id="GO:0008270">
    <property type="term" value="F:zinc ion binding"/>
    <property type="evidence" value="ECO:0007669"/>
    <property type="project" value="UniProtKB-KW"/>
</dbReference>
<evidence type="ECO:0000256" key="6">
    <source>
        <dbReference type="SAM" id="MobiDB-lite"/>
    </source>
</evidence>
<keyword evidence="2" id="KW-0677">Repeat</keyword>
<evidence type="ECO:0000256" key="1">
    <source>
        <dbReference type="ARBA" id="ARBA00022723"/>
    </source>
</evidence>